<evidence type="ECO:0000256" key="6">
    <source>
        <dbReference type="SAM" id="Phobius"/>
    </source>
</evidence>
<dbReference type="EMBL" id="JBHSFV010000014">
    <property type="protein sequence ID" value="MFC4636003.1"/>
    <property type="molecule type" value="Genomic_DNA"/>
</dbReference>
<dbReference type="Gene3D" id="1.20.1720.10">
    <property type="entry name" value="Multidrug resistance protein D"/>
    <property type="match status" value="1"/>
</dbReference>
<feature type="transmembrane region" description="Helical" evidence="6">
    <location>
        <begin position="134"/>
        <end position="152"/>
    </location>
</feature>
<reference evidence="9" key="1">
    <citation type="journal article" date="2019" name="Int. J. Syst. Evol. Microbiol.">
        <title>The Global Catalogue of Microorganisms (GCM) 10K type strain sequencing project: providing services to taxonomists for standard genome sequencing and annotation.</title>
        <authorList>
            <consortium name="The Broad Institute Genomics Platform"/>
            <consortium name="The Broad Institute Genome Sequencing Center for Infectious Disease"/>
            <person name="Wu L."/>
            <person name="Ma J."/>
        </authorList>
    </citation>
    <scope>NUCLEOTIDE SEQUENCE [LARGE SCALE GENOMIC DNA]</scope>
    <source>
        <strain evidence="9">YJ-61-S</strain>
    </source>
</reference>
<dbReference type="InterPro" id="IPR020846">
    <property type="entry name" value="MFS_dom"/>
</dbReference>
<organism evidence="8 9">
    <name type="scientific">Dokdonia ponticola</name>
    <dbReference type="NCBI Taxonomy" id="2041041"/>
    <lineage>
        <taxon>Bacteria</taxon>
        <taxon>Pseudomonadati</taxon>
        <taxon>Bacteroidota</taxon>
        <taxon>Flavobacteriia</taxon>
        <taxon>Flavobacteriales</taxon>
        <taxon>Flavobacteriaceae</taxon>
        <taxon>Dokdonia</taxon>
    </lineage>
</organism>
<feature type="transmembrane region" description="Helical" evidence="6">
    <location>
        <begin position="164"/>
        <end position="181"/>
    </location>
</feature>
<keyword evidence="2" id="KW-0813">Transport</keyword>
<evidence type="ECO:0000313" key="8">
    <source>
        <dbReference type="EMBL" id="MFC4636003.1"/>
    </source>
</evidence>
<gene>
    <name evidence="8" type="ORF">ACFO3O_18990</name>
</gene>
<evidence type="ECO:0000259" key="7">
    <source>
        <dbReference type="PROSITE" id="PS50850"/>
    </source>
</evidence>
<dbReference type="PANTHER" id="PTHR23502:SF132">
    <property type="entry name" value="POLYAMINE TRANSPORTER 2-RELATED"/>
    <property type="match status" value="1"/>
</dbReference>
<feature type="transmembrane region" description="Helical" evidence="6">
    <location>
        <begin position="306"/>
        <end position="326"/>
    </location>
</feature>
<dbReference type="PANTHER" id="PTHR23502">
    <property type="entry name" value="MAJOR FACILITATOR SUPERFAMILY"/>
    <property type="match status" value="1"/>
</dbReference>
<name>A0ABV9I2E5_9FLAO</name>
<evidence type="ECO:0000256" key="2">
    <source>
        <dbReference type="ARBA" id="ARBA00022448"/>
    </source>
</evidence>
<sequence length="405" mass="44262">MKKRSQFEFITLMASLMSIAALALDALLPALETIGVVIGIKDSVDNQLLVVAIFLGLGIGPLLFGPYSDSIGRKPIVYMGFGLFIIASFMCVYAQSLEVMLVGRVLQGIGLAAPRTISIAIIRDMYSGDYMARIMSFITVVFILVPVIAPALGKFIMNLYEWQGIFYVQVIFSIIVGVWFWRRQPETLTIANRVSFSGASFIHGFKEVITQKSTMGYTIISGCIVGSFLVYLSASQQIFELQYGLKEEFPYIFSATALSIGTAIYLNGTLVLRFGMKRLVNIAIFAFFFIALLYTILFSSGINPPVGVLIGFFCAQFISIGFLFGNIRALAMEPLGHIAGMAAAITGFISTMMAVPISIYIGSFVKTSSLPLFVGFSIAGIISIAVIGWLYSMNKNKNKKEVLIS</sequence>
<feature type="transmembrane region" description="Helical" evidence="6">
    <location>
        <begin position="7"/>
        <end position="28"/>
    </location>
</feature>
<dbReference type="PROSITE" id="PS50850">
    <property type="entry name" value="MFS"/>
    <property type="match status" value="1"/>
</dbReference>
<evidence type="ECO:0000256" key="4">
    <source>
        <dbReference type="ARBA" id="ARBA00022989"/>
    </source>
</evidence>
<keyword evidence="5 6" id="KW-0472">Membrane</keyword>
<feature type="transmembrane region" description="Helical" evidence="6">
    <location>
        <begin position="215"/>
        <end position="239"/>
    </location>
</feature>
<feature type="transmembrane region" description="Helical" evidence="6">
    <location>
        <begin position="48"/>
        <end position="64"/>
    </location>
</feature>
<keyword evidence="9" id="KW-1185">Reference proteome</keyword>
<feature type="transmembrane region" description="Helical" evidence="6">
    <location>
        <begin position="338"/>
        <end position="361"/>
    </location>
</feature>
<feature type="transmembrane region" description="Helical" evidence="6">
    <location>
        <begin position="101"/>
        <end position="122"/>
    </location>
</feature>
<dbReference type="SUPFAM" id="SSF103473">
    <property type="entry name" value="MFS general substrate transporter"/>
    <property type="match status" value="1"/>
</dbReference>
<dbReference type="Pfam" id="PF07690">
    <property type="entry name" value="MFS_1"/>
    <property type="match status" value="1"/>
</dbReference>
<keyword evidence="4 6" id="KW-1133">Transmembrane helix</keyword>
<accession>A0ABV9I2E5</accession>
<feature type="transmembrane region" description="Helical" evidence="6">
    <location>
        <begin position="279"/>
        <end position="300"/>
    </location>
</feature>
<proteinExistence type="predicted"/>
<feature type="transmembrane region" description="Helical" evidence="6">
    <location>
        <begin position="373"/>
        <end position="391"/>
    </location>
</feature>
<protein>
    <submittedName>
        <fullName evidence="8">Multidrug effflux MFS transporter</fullName>
    </submittedName>
</protein>
<evidence type="ECO:0000256" key="5">
    <source>
        <dbReference type="ARBA" id="ARBA00023136"/>
    </source>
</evidence>
<comment type="caution">
    <text evidence="8">The sequence shown here is derived from an EMBL/GenBank/DDBJ whole genome shotgun (WGS) entry which is preliminary data.</text>
</comment>
<feature type="domain" description="Major facilitator superfamily (MFS) profile" evidence="7">
    <location>
        <begin position="9"/>
        <end position="395"/>
    </location>
</feature>
<dbReference type="CDD" id="cd17320">
    <property type="entry name" value="MFS_MdfA_MDR_like"/>
    <property type="match status" value="1"/>
</dbReference>
<evidence type="ECO:0000313" key="9">
    <source>
        <dbReference type="Proteomes" id="UP001596043"/>
    </source>
</evidence>
<feature type="transmembrane region" description="Helical" evidence="6">
    <location>
        <begin position="76"/>
        <end position="95"/>
    </location>
</feature>
<keyword evidence="3 6" id="KW-0812">Transmembrane</keyword>
<dbReference type="InterPro" id="IPR011701">
    <property type="entry name" value="MFS"/>
</dbReference>
<evidence type="ECO:0000256" key="1">
    <source>
        <dbReference type="ARBA" id="ARBA00004141"/>
    </source>
</evidence>
<dbReference type="RefSeq" id="WP_379981779.1">
    <property type="nucleotide sequence ID" value="NZ_JBHSFV010000014.1"/>
</dbReference>
<dbReference type="Proteomes" id="UP001596043">
    <property type="component" value="Unassembled WGS sequence"/>
</dbReference>
<evidence type="ECO:0000256" key="3">
    <source>
        <dbReference type="ARBA" id="ARBA00022692"/>
    </source>
</evidence>
<feature type="transmembrane region" description="Helical" evidence="6">
    <location>
        <begin position="251"/>
        <end position="272"/>
    </location>
</feature>
<comment type="subcellular location">
    <subcellularLocation>
        <location evidence="1">Membrane</location>
        <topology evidence="1">Multi-pass membrane protein</topology>
    </subcellularLocation>
</comment>
<dbReference type="InterPro" id="IPR036259">
    <property type="entry name" value="MFS_trans_sf"/>
</dbReference>